<evidence type="ECO:0000313" key="3">
    <source>
        <dbReference type="Proteomes" id="UP001314170"/>
    </source>
</evidence>
<dbReference type="EMBL" id="CAWUPB010000913">
    <property type="protein sequence ID" value="CAK7333033.1"/>
    <property type="molecule type" value="Genomic_DNA"/>
</dbReference>
<organism evidence="2 3">
    <name type="scientific">Dovyalis caffra</name>
    <dbReference type="NCBI Taxonomy" id="77055"/>
    <lineage>
        <taxon>Eukaryota</taxon>
        <taxon>Viridiplantae</taxon>
        <taxon>Streptophyta</taxon>
        <taxon>Embryophyta</taxon>
        <taxon>Tracheophyta</taxon>
        <taxon>Spermatophyta</taxon>
        <taxon>Magnoliopsida</taxon>
        <taxon>eudicotyledons</taxon>
        <taxon>Gunneridae</taxon>
        <taxon>Pentapetalae</taxon>
        <taxon>rosids</taxon>
        <taxon>fabids</taxon>
        <taxon>Malpighiales</taxon>
        <taxon>Salicaceae</taxon>
        <taxon>Flacourtieae</taxon>
        <taxon>Dovyalis</taxon>
    </lineage>
</organism>
<evidence type="ECO:0000313" key="2">
    <source>
        <dbReference type="EMBL" id="CAK7333033.1"/>
    </source>
</evidence>
<sequence length="68" mass="7641">MREELELRARGRIRKRSNMRAPATAPTVGAVMYTHMSLKFQETIAGPNDLAGFNDPPDTGLERIKRIS</sequence>
<reference evidence="2 3" key="1">
    <citation type="submission" date="2024-01" db="EMBL/GenBank/DDBJ databases">
        <authorList>
            <person name="Waweru B."/>
        </authorList>
    </citation>
    <scope>NUCLEOTIDE SEQUENCE [LARGE SCALE GENOMIC DNA]</scope>
</reference>
<protein>
    <submittedName>
        <fullName evidence="2">Uncharacterized protein</fullName>
    </submittedName>
</protein>
<dbReference type="Proteomes" id="UP001314170">
    <property type="component" value="Unassembled WGS sequence"/>
</dbReference>
<comment type="caution">
    <text evidence="2">The sequence shown here is derived from an EMBL/GenBank/DDBJ whole genome shotgun (WGS) entry which is preliminary data.</text>
</comment>
<proteinExistence type="predicted"/>
<evidence type="ECO:0000256" key="1">
    <source>
        <dbReference type="SAM" id="MobiDB-lite"/>
    </source>
</evidence>
<keyword evidence="3" id="KW-1185">Reference proteome</keyword>
<dbReference type="AlphaFoldDB" id="A0AAV1REV2"/>
<gene>
    <name evidence="2" type="ORF">DCAF_LOCUS9282</name>
</gene>
<feature type="region of interest" description="Disordered" evidence="1">
    <location>
        <begin position="48"/>
        <end position="68"/>
    </location>
</feature>
<name>A0AAV1REV2_9ROSI</name>
<accession>A0AAV1REV2</accession>